<keyword evidence="2" id="KW-1185">Reference proteome</keyword>
<evidence type="ECO:0000313" key="2">
    <source>
        <dbReference type="Proteomes" id="UP000075714"/>
    </source>
</evidence>
<reference evidence="2" key="1">
    <citation type="journal article" date="2016" name="Nat. Commun.">
        <title>The Gonium pectorale genome demonstrates co-option of cell cycle regulation during the evolution of multicellularity.</title>
        <authorList>
            <person name="Hanschen E.R."/>
            <person name="Marriage T.N."/>
            <person name="Ferris P.J."/>
            <person name="Hamaji T."/>
            <person name="Toyoda A."/>
            <person name="Fujiyama A."/>
            <person name="Neme R."/>
            <person name="Noguchi H."/>
            <person name="Minakuchi Y."/>
            <person name="Suzuki M."/>
            <person name="Kawai-Toyooka H."/>
            <person name="Smith D.R."/>
            <person name="Sparks H."/>
            <person name="Anderson J."/>
            <person name="Bakaric R."/>
            <person name="Luria V."/>
            <person name="Karger A."/>
            <person name="Kirschner M.W."/>
            <person name="Durand P.M."/>
            <person name="Michod R.E."/>
            <person name="Nozaki H."/>
            <person name="Olson B.J."/>
        </authorList>
    </citation>
    <scope>NUCLEOTIDE SEQUENCE [LARGE SCALE GENOMIC DNA]</scope>
    <source>
        <strain evidence="2">NIES-2863</strain>
    </source>
</reference>
<dbReference type="OrthoDB" id="194358at2759"/>
<dbReference type="Proteomes" id="UP000075714">
    <property type="component" value="Unassembled WGS sequence"/>
</dbReference>
<organism evidence="1 2">
    <name type="scientific">Gonium pectorale</name>
    <name type="common">Green alga</name>
    <dbReference type="NCBI Taxonomy" id="33097"/>
    <lineage>
        <taxon>Eukaryota</taxon>
        <taxon>Viridiplantae</taxon>
        <taxon>Chlorophyta</taxon>
        <taxon>core chlorophytes</taxon>
        <taxon>Chlorophyceae</taxon>
        <taxon>CS clade</taxon>
        <taxon>Chlamydomonadales</taxon>
        <taxon>Volvocaceae</taxon>
        <taxon>Gonium</taxon>
    </lineage>
</organism>
<name>A0A150GH66_GONPE</name>
<evidence type="ECO:0000313" key="1">
    <source>
        <dbReference type="EMBL" id="KXZ49191.1"/>
    </source>
</evidence>
<protein>
    <submittedName>
        <fullName evidence="1">Uncharacterized protein</fullName>
    </submittedName>
</protein>
<sequence length="70" mass="7732">MLTTQQQQQLADKVVGLLDANEVPSFRLVNKAAAAQFCAPHHTTFGLSRPVSPHAFAVHWPRRAPRGVCR</sequence>
<gene>
    <name evidence="1" type="ORF">GPECTOR_22g781</name>
</gene>
<proteinExistence type="predicted"/>
<dbReference type="EMBL" id="LSYV01000023">
    <property type="protein sequence ID" value="KXZ49191.1"/>
    <property type="molecule type" value="Genomic_DNA"/>
</dbReference>
<dbReference type="AlphaFoldDB" id="A0A150GH66"/>
<accession>A0A150GH66</accession>
<comment type="caution">
    <text evidence="1">The sequence shown here is derived from an EMBL/GenBank/DDBJ whole genome shotgun (WGS) entry which is preliminary data.</text>
</comment>